<dbReference type="eggNOG" id="COG0524">
    <property type="taxonomic scope" value="Bacteria"/>
</dbReference>
<dbReference type="KEGG" id="dfe:Dfer_5443"/>
<evidence type="ECO:0000313" key="1">
    <source>
        <dbReference type="EMBL" id="ACT96635.1"/>
    </source>
</evidence>
<protein>
    <submittedName>
        <fullName evidence="1">Uncharacterized protein</fullName>
    </submittedName>
</protein>
<keyword evidence="2" id="KW-1185">Reference proteome</keyword>
<dbReference type="RefSeq" id="WP_015814875.1">
    <property type="nucleotide sequence ID" value="NC_013037.1"/>
</dbReference>
<dbReference type="HOGENOM" id="CLU_843944_0_0_10"/>
<gene>
    <name evidence="1" type="ordered locus">Dfer_5443</name>
</gene>
<dbReference type="OrthoDB" id="787163at2"/>
<organism evidence="1 2">
    <name type="scientific">Dyadobacter fermentans (strain ATCC 700827 / DSM 18053 / CIP 107007 / KCTC 52180 / NS114)</name>
    <dbReference type="NCBI Taxonomy" id="471854"/>
    <lineage>
        <taxon>Bacteria</taxon>
        <taxon>Pseudomonadati</taxon>
        <taxon>Bacteroidota</taxon>
        <taxon>Cytophagia</taxon>
        <taxon>Cytophagales</taxon>
        <taxon>Spirosomataceae</taxon>
        <taxon>Dyadobacter</taxon>
    </lineage>
</organism>
<name>C6VUF3_DYAFD</name>
<reference evidence="1 2" key="1">
    <citation type="journal article" date="2009" name="Stand. Genomic Sci.">
        <title>Complete genome sequence of Dyadobacter fermentans type strain (NS114).</title>
        <authorList>
            <person name="Lang E."/>
            <person name="Lapidus A."/>
            <person name="Chertkov O."/>
            <person name="Brettin T."/>
            <person name="Detter J.C."/>
            <person name="Han C."/>
            <person name="Copeland A."/>
            <person name="Glavina Del Rio T."/>
            <person name="Nolan M."/>
            <person name="Chen F."/>
            <person name="Lucas S."/>
            <person name="Tice H."/>
            <person name="Cheng J.F."/>
            <person name="Land M."/>
            <person name="Hauser L."/>
            <person name="Chang Y.J."/>
            <person name="Jeffries C.D."/>
            <person name="Kopitz M."/>
            <person name="Bruce D."/>
            <person name="Goodwin L."/>
            <person name="Pitluck S."/>
            <person name="Ovchinnikova G."/>
            <person name="Pati A."/>
            <person name="Ivanova N."/>
            <person name="Mavrommatis K."/>
            <person name="Chen A."/>
            <person name="Palaniappan K."/>
            <person name="Chain P."/>
            <person name="Bristow J."/>
            <person name="Eisen J.A."/>
            <person name="Markowitz V."/>
            <person name="Hugenholtz P."/>
            <person name="Goker M."/>
            <person name="Rohde M."/>
            <person name="Kyrpides N.C."/>
            <person name="Klenk H.P."/>
        </authorList>
    </citation>
    <scope>NUCLEOTIDE SEQUENCE [LARGE SCALE GENOMIC DNA]</scope>
    <source>
        <strain evidence="2">ATCC 700827 / DSM 18053 / CIP 107007 / KCTC 52180 / NS114</strain>
    </source>
</reference>
<dbReference type="Proteomes" id="UP000002011">
    <property type="component" value="Chromosome"/>
</dbReference>
<accession>C6VUF3</accession>
<proteinExistence type="predicted"/>
<evidence type="ECO:0000313" key="2">
    <source>
        <dbReference type="Proteomes" id="UP000002011"/>
    </source>
</evidence>
<dbReference type="AlphaFoldDB" id="C6VUF3"/>
<sequence length="329" mass="37320">METLNLEILNPGPILADLKTKLRALAESPHFYLRRQANVRHDAEPHINELGIRESSLPAILQMIGIRSVTLNAPQDLMPLHRLIDDIPPAAADHEQWRYLTCDAVMQVLQPFLANCRTIAFQDWAGLSGASELWSSLLRGVIRPGGRQALEFIFYLGDPLSRRSFQVEEVLDIIGEFSQHGQVTVALDEEEAIKLWMVLNGVHEYSSVTGQVFPDLKRKYISIFRTILVDRLLVYSATQAMIFTRQAQLLLARKKVASSFEIAPEARESFIDGFCIGLVRQLDIVRCLALGLIVFGSRSETGEKQPGLVSYIDRWQEDLQQQEIMYLYQ</sequence>
<dbReference type="STRING" id="471854.Dfer_5443"/>
<dbReference type="EMBL" id="CP001619">
    <property type="protein sequence ID" value="ACT96635.1"/>
    <property type="molecule type" value="Genomic_DNA"/>
</dbReference>